<gene>
    <name evidence="13" type="ORF">SAMN05444002_1880</name>
</gene>
<comment type="similarity">
    <text evidence="2">Belongs to the MscS (TC 1.A.23) family.</text>
</comment>
<feature type="transmembrane region" description="Helical" evidence="8">
    <location>
        <begin position="555"/>
        <end position="572"/>
    </location>
</feature>
<dbReference type="GO" id="GO:0008381">
    <property type="term" value="F:mechanosensitive monoatomic ion channel activity"/>
    <property type="evidence" value="ECO:0007669"/>
    <property type="project" value="UniProtKB-ARBA"/>
</dbReference>
<keyword evidence="6 8" id="KW-0472">Membrane</keyword>
<dbReference type="SUPFAM" id="SSF50182">
    <property type="entry name" value="Sm-like ribonucleoproteins"/>
    <property type="match status" value="1"/>
</dbReference>
<feature type="signal peptide" evidence="9">
    <location>
        <begin position="1"/>
        <end position="22"/>
    </location>
</feature>
<feature type="domain" description="Mechanosensitive ion channel MscS C-terminal" evidence="12">
    <location>
        <begin position="713"/>
        <end position="795"/>
    </location>
</feature>
<dbReference type="Gene3D" id="3.30.70.100">
    <property type="match status" value="1"/>
</dbReference>
<dbReference type="EMBL" id="FSRL01000001">
    <property type="protein sequence ID" value="SIN97635.1"/>
    <property type="molecule type" value="Genomic_DNA"/>
</dbReference>
<accession>A0A1N6FQQ7</accession>
<feature type="transmembrane region" description="Helical" evidence="8">
    <location>
        <begin position="593"/>
        <end position="616"/>
    </location>
</feature>
<keyword evidence="4 8" id="KW-0812">Transmembrane</keyword>
<dbReference type="InterPro" id="IPR011014">
    <property type="entry name" value="MscS_channel_TM-2"/>
</dbReference>
<keyword evidence="3" id="KW-1003">Cell membrane</keyword>
<dbReference type="InterPro" id="IPR006685">
    <property type="entry name" value="MscS_channel_2nd"/>
</dbReference>
<evidence type="ECO:0000259" key="12">
    <source>
        <dbReference type="Pfam" id="PF21082"/>
    </source>
</evidence>
<name>A0A1N6FQQ7_9RHOB</name>
<evidence type="ECO:0000256" key="5">
    <source>
        <dbReference type="ARBA" id="ARBA00022989"/>
    </source>
</evidence>
<dbReference type="Pfam" id="PF12607">
    <property type="entry name" value="DUF3772"/>
    <property type="match status" value="1"/>
</dbReference>
<evidence type="ECO:0000256" key="1">
    <source>
        <dbReference type="ARBA" id="ARBA00004651"/>
    </source>
</evidence>
<dbReference type="InterPro" id="IPR022249">
    <property type="entry name" value="DUF3772"/>
</dbReference>
<dbReference type="Gene3D" id="1.10.287.1260">
    <property type="match status" value="1"/>
</dbReference>
<dbReference type="Gene3D" id="2.30.30.60">
    <property type="match status" value="1"/>
</dbReference>
<dbReference type="InterPro" id="IPR010920">
    <property type="entry name" value="LSM_dom_sf"/>
</dbReference>
<keyword evidence="5 8" id="KW-1133">Transmembrane helix</keyword>
<keyword evidence="14" id="KW-1185">Reference proteome</keyword>
<evidence type="ECO:0000256" key="9">
    <source>
        <dbReference type="SAM" id="SignalP"/>
    </source>
</evidence>
<dbReference type="PANTHER" id="PTHR30347">
    <property type="entry name" value="POTASSIUM CHANNEL RELATED"/>
    <property type="match status" value="1"/>
</dbReference>
<evidence type="ECO:0000256" key="8">
    <source>
        <dbReference type="SAM" id="Phobius"/>
    </source>
</evidence>
<evidence type="ECO:0000259" key="10">
    <source>
        <dbReference type="Pfam" id="PF00924"/>
    </source>
</evidence>
<feature type="transmembrane region" description="Helical" evidence="8">
    <location>
        <begin position="317"/>
        <end position="335"/>
    </location>
</feature>
<sequence>MGSMLRLWLLLAVLALPGTGVAQSLAEDLVNGSGAPGATVSDADPAADEPVIPPVDGSLEAATLSLPGGPDYEAWEKVARQAEDVLDRNAASSVALEQLRERLAGWRTEFLAAQSANSGRIEILQRQVEALGPAPAEGEEEAAELAGRRSELNAQLTRLLVPIRAAEEAWIRADGLIGQVDTLLRERQTSALLDVGPSPLSPTNWIEPLGELAAVGGTLRTNLTTSWRNTLQQEALRNNLAAALIVALIGLVLVVRGRGWSMRLSERLLTRSGRAQSTVIFAMLVSVGQLLLPQIGLVLIVAGLRITGVGGLLTDEILTTIPVMGILIFGARWLGFHSFPKIEILPPPLEHDEAQRRSGRFWATMAGVAGALGALLTSLTAFSGISEAAAVFLNFPILVLGAVALFRLGQLMIAHNRAADAVIDDQTSKGFRARIIHLIGRAAVTLAVAGPVMAVLGYLKAGDFLVSAPLSTLAVLAVVSLLQRFFAHLWALFFGRQDDGTDGLVAVLISFFIVLAALPLLALIWGARVADLTELWQRFMAGFSIGESTISPSNFLLFAVVFAVGYLVTRLLQGALRTSVLPKTRIDPGGRTAILSGVSYIGIFLAAVIAITAAGIDLSSLAIVAGALSVGIGFGLQTIVSNFVSGIILLIERPISEGDWISSGGVMGIVKKISVRSTRIETFDKTDVIVPNADLISGQVTNYTKTNMSGRLTVPVGVAYGSDTRRVAGILQGVAEEHPIVILNPPPQVVFTGFGADSLDFEIRVILRDVFSIMVVQTEIRHRIAERFKEEGIEIPFAQRDLWLRNPEALGAAIRGAQEGGATIEAEPVVPGTEAQPPAAPESPSRAAARAGLMKGDLEGEGGDGGGDR</sequence>
<dbReference type="InterPro" id="IPR052702">
    <property type="entry name" value="MscS-like_channel"/>
</dbReference>
<dbReference type="Pfam" id="PF21082">
    <property type="entry name" value="MS_channel_3rd"/>
    <property type="match status" value="1"/>
</dbReference>
<dbReference type="SUPFAM" id="SSF82861">
    <property type="entry name" value="Mechanosensitive channel protein MscS (YggB), transmembrane region"/>
    <property type="match status" value="1"/>
</dbReference>
<feature type="transmembrane region" description="Helical" evidence="8">
    <location>
        <begin position="622"/>
        <end position="651"/>
    </location>
</feature>
<organism evidence="13 14">
    <name type="scientific">Vannielia litorea</name>
    <dbReference type="NCBI Taxonomy" id="1217970"/>
    <lineage>
        <taxon>Bacteria</taxon>
        <taxon>Pseudomonadati</taxon>
        <taxon>Pseudomonadota</taxon>
        <taxon>Alphaproteobacteria</taxon>
        <taxon>Rhodobacterales</taxon>
        <taxon>Paracoccaceae</taxon>
        <taxon>Vannielia</taxon>
    </lineage>
</organism>
<feature type="domain" description="DUF3772" evidence="11">
    <location>
        <begin position="164"/>
        <end position="213"/>
    </location>
</feature>
<dbReference type="InterPro" id="IPR006686">
    <property type="entry name" value="MscS_channel_CS"/>
</dbReference>
<dbReference type="SUPFAM" id="SSF82689">
    <property type="entry name" value="Mechanosensitive channel protein MscS (YggB), C-terminal domain"/>
    <property type="match status" value="1"/>
</dbReference>
<dbReference type="PROSITE" id="PS01246">
    <property type="entry name" value="UPF0003"/>
    <property type="match status" value="1"/>
</dbReference>
<evidence type="ECO:0000256" key="2">
    <source>
        <dbReference type="ARBA" id="ARBA00008017"/>
    </source>
</evidence>
<feature type="transmembrane region" description="Helical" evidence="8">
    <location>
        <begin position="471"/>
        <end position="493"/>
    </location>
</feature>
<keyword evidence="9" id="KW-0732">Signal</keyword>
<feature type="transmembrane region" description="Helical" evidence="8">
    <location>
        <begin position="361"/>
        <end position="382"/>
    </location>
</feature>
<evidence type="ECO:0000313" key="13">
    <source>
        <dbReference type="EMBL" id="SIN97635.1"/>
    </source>
</evidence>
<reference evidence="14" key="1">
    <citation type="submission" date="2016-11" db="EMBL/GenBank/DDBJ databases">
        <authorList>
            <person name="Varghese N."/>
            <person name="Submissions S."/>
        </authorList>
    </citation>
    <scope>NUCLEOTIDE SEQUENCE [LARGE SCALE GENOMIC DNA]</scope>
    <source>
        <strain evidence="14">DSM 29440</strain>
    </source>
</reference>
<feature type="domain" description="Mechanosensitive ion channel MscS" evidence="10">
    <location>
        <begin position="638"/>
        <end position="705"/>
    </location>
</feature>
<dbReference type="InterPro" id="IPR023408">
    <property type="entry name" value="MscS_beta-dom_sf"/>
</dbReference>
<dbReference type="InterPro" id="IPR011066">
    <property type="entry name" value="MscS_channel_C_sf"/>
</dbReference>
<dbReference type="GO" id="GO:0005886">
    <property type="term" value="C:plasma membrane"/>
    <property type="evidence" value="ECO:0007669"/>
    <property type="project" value="UniProtKB-SubCell"/>
</dbReference>
<evidence type="ECO:0000313" key="14">
    <source>
        <dbReference type="Proteomes" id="UP000184932"/>
    </source>
</evidence>
<feature type="chain" id="PRO_5009935983" evidence="9">
    <location>
        <begin position="23"/>
        <end position="869"/>
    </location>
</feature>
<evidence type="ECO:0000256" key="6">
    <source>
        <dbReference type="ARBA" id="ARBA00023136"/>
    </source>
</evidence>
<evidence type="ECO:0000256" key="3">
    <source>
        <dbReference type="ARBA" id="ARBA00022475"/>
    </source>
</evidence>
<dbReference type="STRING" id="1217970.SAMN05444002_1880"/>
<proteinExistence type="inferred from homology"/>
<feature type="compositionally biased region" description="Low complexity" evidence="7">
    <location>
        <begin position="834"/>
        <end position="851"/>
    </location>
</feature>
<evidence type="ECO:0000256" key="4">
    <source>
        <dbReference type="ARBA" id="ARBA00022692"/>
    </source>
</evidence>
<feature type="transmembrane region" description="Helical" evidence="8">
    <location>
        <begin position="505"/>
        <end position="527"/>
    </location>
</feature>
<feature type="transmembrane region" description="Helical" evidence="8">
    <location>
        <begin position="438"/>
        <end position="459"/>
    </location>
</feature>
<dbReference type="PANTHER" id="PTHR30347:SF1">
    <property type="entry name" value="MECHANOSENSITIVE CHANNEL MSCK"/>
    <property type="match status" value="1"/>
</dbReference>
<dbReference type="AlphaFoldDB" id="A0A1N6FQQ7"/>
<feature type="region of interest" description="Disordered" evidence="7">
    <location>
        <begin position="826"/>
        <end position="869"/>
    </location>
</feature>
<feature type="transmembrane region" description="Helical" evidence="8">
    <location>
        <begin position="388"/>
        <end position="408"/>
    </location>
</feature>
<evidence type="ECO:0000259" key="11">
    <source>
        <dbReference type="Pfam" id="PF12607"/>
    </source>
</evidence>
<evidence type="ECO:0000256" key="7">
    <source>
        <dbReference type="SAM" id="MobiDB-lite"/>
    </source>
</evidence>
<dbReference type="Pfam" id="PF00924">
    <property type="entry name" value="MS_channel_2nd"/>
    <property type="match status" value="1"/>
</dbReference>
<comment type="subcellular location">
    <subcellularLocation>
        <location evidence="1">Cell membrane</location>
        <topology evidence="1">Multi-pass membrane protein</topology>
    </subcellularLocation>
</comment>
<dbReference type="Proteomes" id="UP000184932">
    <property type="component" value="Unassembled WGS sequence"/>
</dbReference>
<protein>
    <submittedName>
        <fullName evidence="13">Small-conductance mechanosensitive channel</fullName>
    </submittedName>
</protein>
<dbReference type="RefSeq" id="WP_074255966.1">
    <property type="nucleotide sequence ID" value="NZ_FSRL01000001.1"/>
</dbReference>
<feature type="transmembrane region" description="Helical" evidence="8">
    <location>
        <begin position="278"/>
        <end position="305"/>
    </location>
</feature>
<feature type="transmembrane region" description="Helical" evidence="8">
    <location>
        <begin position="240"/>
        <end position="257"/>
    </location>
</feature>
<dbReference type="InterPro" id="IPR049278">
    <property type="entry name" value="MS_channel_C"/>
</dbReference>